<gene>
    <name evidence="8" type="primary">CFAP410</name>
</gene>
<reference evidence="8" key="3">
    <citation type="submission" date="2025-09" db="UniProtKB">
        <authorList>
            <consortium name="Ensembl"/>
        </authorList>
    </citation>
    <scope>IDENTIFICATION</scope>
</reference>
<keyword evidence="1" id="KW-0433">Leucine-rich repeat</keyword>
<dbReference type="PANTHER" id="PTHR18849">
    <property type="entry name" value="LEUCINE RICH REPEAT PROTEIN"/>
    <property type="match status" value="1"/>
</dbReference>
<evidence type="ECO:0000256" key="5">
    <source>
        <dbReference type="ARBA" id="ARBA00074183"/>
    </source>
</evidence>
<organism evidence="8 9">
    <name type="scientific">Theropithecus gelada</name>
    <name type="common">Gelada baboon</name>
    <dbReference type="NCBI Taxonomy" id="9565"/>
    <lineage>
        <taxon>Eukaryota</taxon>
        <taxon>Metazoa</taxon>
        <taxon>Chordata</taxon>
        <taxon>Craniata</taxon>
        <taxon>Vertebrata</taxon>
        <taxon>Euteleostomi</taxon>
        <taxon>Mammalia</taxon>
        <taxon>Eutheria</taxon>
        <taxon>Euarchontoglires</taxon>
        <taxon>Primates</taxon>
        <taxon>Haplorrhini</taxon>
        <taxon>Catarrhini</taxon>
        <taxon>Cercopithecidae</taxon>
        <taxon>Cercopithecinae</taxon>
        <taxon>Theropithecus</taxon>
    </lineage>
</organism>
<dbReference type="InterPro" id="IPR001611">
    <property type="entry name" value="Leu-rich_rpt"/>
</dbReference>
<keyword evidence="9" id="KW-1185">Reference proteome</keyword>
<evidence type="ECO:0000256" key="6">
    <source>
        <dbReference type="SAM" id="MobiDB-lite"/>
    </source>
</evidence>
<dbReference type="InterPro" id="IPR003603">
    <property type="entry name" value="U2A'_phosphoprotein32A_C"/>
</dbReference>
<evidence type="ECO:0000259" key="7">
    <source>
        <dbReference type="SMART" id="SM00446"/>
    </source>
</evidence>
<comment type="subunit">
    <text evidence="4">Found in a complex with CFAP410, NEK1 and SPATA7. Interacts with NEK1.</text>
</comment>
<sequence length="422" mass="45462">MLGGRETGNQHSPRAALGLFQEFEWRNLELCSAHSIHARPALRDRPRHSAMVRVGPSPPRSVPGSGSSALTGPPPGPPPAPTHGSPRASGVALQSRQSRAPQAAHAQEQSQRVSGAQAAPGRSPRPALSPSRQWAQDPPLTTWAPPLETRAAQSSPAREQEAGGARRPGLGGRHEADAEDGPDPGQGLGAAQRAQAQLLISICREMPSLEVITLSVNSISTLEPVSRCQRLSELYLRRNRIPSLAELFYLKGLPRLRVLWLAENPCCGTSPHRYRMTVLRTLPRLQKLDNQAVTEEELSRALSEGEEITAAPEREGTGHGGPKPCFTLSSLSSAAETGQDPLDSEEEAISAQGELGLKPPSRDQFPSFSPRDASSSHRSRNVLTAILLLLRELDAEGLEAVQLTVGSRLQALRREEVQEHAE</sequence>
<feature type="domain" description="U2A'/phosphoprotein 32 family A C-terminal" evidence="7">
    <location>
        <begin position="271"/>
        <end position="289"/>
    </location>
</feature>
<dbReference type="Gene3D" id="3.80.10.10">
    <property type="entry name" value="Ribonuclease Inhibitor"/>
    <property type="match status" value="1"/>
</dbReference>
<keyword evidence="2" id="KW-0677">Repeat</keyword>
<dbReference type="GO" id="GO:0007010">
    <property type="term" value="P:cytoskeleton organization"/>
    <property type="evidence" value="ECO:0007669"/>
    <property type="project" value="TreeGrafter"/>
</dbReference>
<dbReference type="SMART" id="SM00446">
    <property type="entry name" value="LRRcap"/>
    <property type="match status" value="1"/>
</dbReference>
<dbReference type="GO" id="GO:0097733">
    <property type="term" value="C:photoreceptor cell cilium"/>
    <property type="evidence" value="ECO:0007669"/>
    <property type="project" value="UniProtKB-ARBA"/>
</dbReference>
<evidence type="ECO:0000256" key="1">
    <source>
        <dbReference type="ARBA" id="ARBA00022614"/>
    </source>
</evidence>
<evidence type="ECO:0000256" key="3">
    <source>
        <dbReference type="ARBA" id="ARBA00053373"/>
    </source>
</evidence>
<dbReference type="AlphaFoldDB" id="A0A8D2FKC9"/>
<reference evidence="8" key="2">
    <citation type="submission" date="2025-08" db="UniProtKB">
        <authorList>
            <consortium name="Ensembl"/>
        </authorList>
    </citation>
    <scope>IDENTIFICATION</scope>
</reference>
<evidence type="ECO:0000256" key="4">
    <source>
        <dbReference type="ARBA" id="ARBA00062587"/>
    </source>
</evidence>
<dbReference type="PROSITE" id="PS51450">
    <property type="entry name" value="LRR"/>
    <property type="match status" value="2"/>
</dbReference>
<dbReference type="InterPro" id="IPR032675">
    <property type="entry name" value="LRR_dom_sf"/>
</dbReference>
<dbReference type="GO" id="GO:0036064">
    <property type="term" value="C:ciliary basal body"/>
    <property type="evidence" value="ECO:0007669"/>
    <property type="project" value="UniProtKB-ARBA"/>
</dbReference>
<reference evidence="8" key="1">
    <citation type="submission" date="2018-05" db="EMBL/GenBank/DDBJ databases">
        <title>Whole genome of Theropithecus gelada.</title>
        <authorList>
            <person name="Chiou K.L."/>
            <person name="Snyder-Mackler N."/>
        </authorList>
    </citation>
    <scope>NUCLEOTIDE SEQUENCE [LARGE SCALE GENOMIC DNA]</scope>
</reference>
<protein>
    <recommendedName>
        <fullName evidence="5">Cilia- and flagella-associated protein 410</fullName>
    </recommendedName>
</protein>
<evidence type="ECO:0000256" key="2">
    <source>
        <dbReference type="ARBA" id="ARBA00022737"/>
    </source>
</evidence>
<accession>A0A8D2FKC9</accession>
<feature type="region of interest" description="Disordered" evidence="6">
    <location>
        <begin position="37"/>
        <end position="190"/>
    </location>
</feature>
<dbReference type="SUPFAM" id="SSF52058">
    <property type="entry name" value="L domain-like"/>
    <property type="match status" value="1"/>
</dbReference>
<feature type="compositionally biased region" description="Pro residues" evidence="6">
    <location>
        <begin position="72"/>
        <end position="81"/>
    </location>
</feature>
<dbReference type="FunFam" id="3.80.10.10:FF:000094">
    <property type="entry name" value="protein C21orf2 isoform X1"/>
    <property type="match status" value="1"/>
</dbReference>
<dbReference type="Proteomes" id="UP000694411">
    <property type="component" value="Chromosome 3"/>
</dbReference>
<comment type="function">
    <text evidence="3">Plays a role in cilia formation and/or maintenance. Plays a role in the regulation of cell morphology and cytoskeletal organization. Involved in DNA damage repair.</text>
</comment>
<feature type="compositionally biased region" description="Polar residues" evidence="6">
    <location>
        <begin position="327"/>
        <end position="336"/>
    </location>
</feature>
<dbReference type="PANTHER" id="PTHR18849:SF0">
    <property type="entry name" value="CILIA- AND FLAGELLA-ASSOCIATED PROTEIN 410-RELATED"/>
    <property type="match status" value="1"/>
</dbReference>
<feature type="region of interest" description="Disordered" evidence="6">
    <location>
        <begin position="296"/>
        <end position="378"/>
    </location>
</feature>
<evidence type="ECO:0000313" key="9">
    <source>
        <dbReference type="Proteomes" id="UP000694411"/>
    </source>
</evidence>
<feature type="compositionally biased region" description="Low complexity" evidence="6">
    <location>
        <begin position="62"/>
        <end position="71"/>
    </location>
</feature>
<name>A0A8D2FKC9_THEGE</name>
<dbReference type="Ensembl" id="ENSTGET00000028622.1">
    <property type="protein sequence ID" value="ENSTGEP00000023997.1"/>
    <property type="gene ID" value="ENSTGEG00000019407.1"/>
</dbReference>
<proteinExistence type="predicted"/>
<evidence type="ECO:0000313" key="8">
    <source>
        <dbReference type="Ensembl" id="ENSTGEP00000023997.1"/>
    </source>
</evidence>